<dbReference type="InterPro" id="IPR035940">
    <property type="entry name" value="CAP_sf"/>
</dbReference>
<feature type="domain" description="CAP-associated" evidence="1">
    <location>
        <begin position="62"/>
        <end position="202"/>
    </location>
</feature>
<comment type="caution">
    <text evidence="2">The sequence shown here is derived from an EMBL/GenBank/DDBJ whole genome shotgun (WGS) entry which is preliminary data.</text>
</comment>
<gene>
    <name evidence="2" type="ORF">P7H43_09185</name>
</gene>
<dbReference type="Gene3D" id="3.40.33.10">
    <property type="entry name" value="CAP"/>
    <property type="match status" value="1"/>
</dbReference>
<name>A0AAW8TY83_9ENTE</name>
<sequence length="369" mass="41747">MKRRLMFFVFLILALLVVYLQPVFFPRQAQTIRPHESQATGEGTITNMQADPVAAEGFATEIGSSLKDFEKTHGAPIISYDSGYGFTISRYETEETGFLEVNSEDGKVVAIKSTGIDGQEIAPFSLNMSMGDLAAITMLFPNFTIDDEGAEIQIELMEEDLNYRPLLVFDNGVYGILFFNRNSELYGVMYLTKDMLLKLAPYNLISGEVPAMKAQATEWGEINQAKIDQGFQLLNALRLQEELPLYETTYTLQGQGRDFLTRFLKNPQKHLSESRYENFRKVTEDVSNEVFMVTGSEFTDLAKAVGVADIQGFFESPCYDLTFQILSWYSDPYMHARFMEEQKQAIAIGISQQNMVILFEDVAETEDSD</sequence>
<proteinExistence type="predicted"/>
<organism evidence="2 3">
    <name type="scientific">Enterococcus asini</name>
    <dbReference type="NCBI Taxonomy" id="57732"/>
    <lineage>
        <taxon>Bacteria</taxon>
        <taxon>Bacillati</taxon>
        <taxon>Bacillota</taxon>
        <taxon>Bacilli</taxon>
        <taxon>Lactobacillales</taxon>
        <taxon>Enterococcaceae</taxon>
        <taxon>Enterococcus</taxon>
    </lineage>
</organism>
<dbReference type="AlphaFoldDB" id="A0AAW8TY83"/>
<dbReference type="InterPro" id="IPR029410">
    <property type="entry name" value="CAP_assoc"/>
</dbReference>
<reference evidence="2" key="1">
    <citation type="submission" date="2023-03" db="EMBL/GenBank/DDBJ databases">
        <authorList>
            <person name="Shen W."/>
            <person name="Cai J."/>
        </authorList>
    </citation>
    <scope>NUCLEOTIDE SEQUENCE</scope>
    <source>
        <strain evidence="2">B226-2</strain>
    </source>
</reference>
<evidence type="ECO:0000259" key="1">
    <source>
        <dbReference type="Pfam" id="PF14504"/>
    </source>
</evidence>
<evidence type="ECO:0000313" key="2">
    <source>
        <dbReference type="EMBL" id="MDT2810659.1"/>
    </source>
</evidence>
<accession>A0AAW8TY83</accession>
<protein>
    <submittedName>
        <fullName evidence="2">CAP-associated domain-containing protein</fullName>
    </submittedName>
</protein>
<dbReference type="RefSeq" id="WP_270598751.1">
    <property type="nucleotide sequence ID" value="NZ_JAQESC010000014.1"/>
</dbReference>
<evidence type="ECO:0000313" key="3">
    <source>
        <dbReference type="Proteomes" id="UP001256711"/>
    </source>
</evidence>
<dbReference type="EMBL" id="JARQBJ010000004">
    <property type="protein sequence ID" value="MDT2810659.1"/>
    <property type="molecule type" value="Genomic_DNA"/>
</dbReference>
<dbReference type="Proteomes" id="UP001256711">
    <property type="component" value="Unassembled WGS sequence"/>
</dbReference>
<dbReference type="Pfam" id="PF14504">
    <property type="entry name" value="CAP_assoc_N"/>
    <property type="match status" value="1"/>
</dbReference>